<feature type="compositionally biased region" description="Basic and acidic residues" evidence="1">
    <location>
        <begin position="57"/>
        <end position="84"/>
    </location>
</feature>
<gene>
    <name evidence="3" type="ORF">GCM10011496_08010</name>
</gene>
<accession>A0A916S8Z9</accession>
<reference evidence="3" key="2">
    <citation type="submission" date="2020-09" db="EMBL/GenBank/DDBJ databases">
        <authorList>
            <person name="Sun Q."/>
            <person name="Zhou Y."/>
        </authorList>
    </citation>
    <scope>NUCLEOTIDE SEQUENCE</scope>
    <source>
        <strain evidence="3">CGMCC 1.15322</strain>
    </source>
</reference>
<feature type="chain" id="PRO_5037892614" evidence="2">
    <location>
        <begin position="25"/>
        <end position="108"/>
    </location>
</feature>
<evidence type="ECO:0000313" key="4">
    <source>
        <dbReference type="Proteomes" id="UP000620596"/>
    </source>
</evidence>
<evidence type="ECO:0000256" key="2">
    <source>
        <dbReference type="SAM" id="SignalP"/>
    </source>
</evidence>
<feature type="compositionally biased region" description="Basic and acidic residues" evidence="1">
    <location>
        <begin position="98"/>
        <end position="108"/>
    </location>
</feature>
<dbReference type="Proteomes" id="UP000620596">
    <property type="component" value="Unassembled WGS sequence"/>
</dbReference>
<evidence type="ECO:0000256" key="1">
    <source>
        <dbReference type="SAM" id="MobiDB-lite"/>
    </source>
</evidence>
<organism evidence="3 4">
    <name type="scientific">Polaromonas eurypsychrophila</name>
    <dbReference type="NCBI Taxonomy" id="1614635"/>
    <lineage>
        <taxon>Bacteria</taxon>
        <taxon>Pseudomonadati</taxon>
        <taxon>Pseudomonadota</taxon>
        <taxon>Betaproteobacteria</taxon>
        <taxon>Burkholderiales</taxon>
        <taxon>Comamonadaceae</taxon>
        <taxon>Polaromonas</taxon>
    </lineage>
</organism>
<feature type="compositionally biased region" description="Polar residues" evidence="1">
    <location>
        <begin position="24"/>
        <end position="35"/>
    </location>
</feature>
<dbReference type="RefSeq" id="WP_188706816.1">
    <property type="nucleotide sequence ID" value="NZ_BMIG01000002.1"/>
</dbReference>
<protein>
    <submittedName>
        <fullName evidence="3">Uncharacterized protein</fullName>
    </submittedName>
</protein>
<dbReference type="EMBL" id="BMIG01000002">
    <property type="protein sequence ID" value="GGA89586.1"/>
    <property type="molecule type" value="Genomic_DNA"/>
</dbReference>
<evidence type="ECO:0000313" key="3">
    <source>
        <dbReference type="EMBL" id="GGA89586.1"/>
    </source>
</evidence>
<comment type="caution">
    <text evidence="3">The sequence shown here is derived from an EMBL/GenBank/DDBJ whole genome shotgun (WGS) entry which is preliminary data.</text>
</comment>
<keyword evidence="4" id="KW-1185">Reference proteome</keyword>
<name>A0A916S8Z9_9BURK</name>
<proteinExistence type="predicted"/>
<dbReference type="AlphaFoldDB" id="A0A916S8Z9"/>
<reference evidence="3" key="1">
    <citation type="journal article" date="2014" name="Int. J. Syst. Evol. Microbiol.">
        <title>Complete genome sequence of Corynebacterium casei LMG S-19264T (=DSM 44701T), isolated from a smear-ripened cheese.</title>
        <authorList>
            <consortium name="US DOE Joint Genome Institute (JGI-PGF)"/>
            <person name="Walter F."/>
            <person name="Albersmeier A."/>
            <person name="Kalinowski J."/>
            <person name="Ruckert C."/>
        </authorList>
    </citation>
    <scope>NUCLEOTIDE SEQUENCE</scope>
    <source>
        <strain evidence="3">CGMCC 1.15322</strain>
    </source>
</reference>
<feature type="signal peptide" evidence="2">
    <location>
        <begin position="1"/>
        <end position="24"/>
    </location>
</feature>
<feature type="region of interest" description="Disordered" evidence="1">
    <location>
        <begin position="24"/>
        <end position="108"/>
    </location>
</feature>
<keyword evidence="2" id="KW-0732">Signal</keyword>
<sequence>MIKPSFPAALSCVVVLLASGLAQAQPSTMPDNATQVPPEMGVKPALQGASAPLPADLKPRIRPELKPRMKSDELKPELRSEQRPEMSPGLQPNSQKPLRTDAPTKRAN</sequence>